<name>A0ABS1FI29_9CORY</name>
<comment type="caution">
    <text evidence="1">The sequence shown here is derived from an EMBL/GenBank/DDBJ whole genome shotgun (WGS) entry which is preliminary data.</text>
</comment>
<keyword evidence="2" id="KW-1185">Reference proteome</keyword>
<sequence>MNPLAREVHAVLHQHTSRYVLDDSELRTETGVAPTPLEVALRETVDALTTG</sequence>
<protein>
    <submittedName>
        <fullName evidence="1">Uncharacterized protein</fullName>
    </submittedName>
</protein>
<proteinExistence type="predicted"/>
<evidence type="ECO:0000313" key="2">
    <source>
        <dbReference type="Proteomes" id="UP000650005"/>
    </source>
</evidence>
<dbReference type="RefSeq" id="WP_200255913.1">
    <property type="nucleotide sequence ID" value="NZ_JAENIP020000002.1"/>
</dbReference>
<organism evidence="1 2">
    <name type="scientific">Corynebacterium antarcticum</name>
    <dbReference type="NCBI Taxonomy" id="2800405"/>
    <lineage>
        <taxon>Bacteria</taxon>
        <taxon>Bacillati</taxon>
        <taxon>Actinomycetota</taxon>
        <taxon>Actinomycetes</taxon>
        <taxon>Mycobacteriales</taxon>
        <taxon>Corynebacteriaceae</taxon>
        <taxon>Corynebacterium</taxon>
    </lineage>
</organism>
<dbReference type="EMBL" id="JAENIP010000003">
    <property type="protein sequence ID" value="MBK1843079.1"/>
    <property type="molecule type" value="Genomic_DNA"/>
</dbReference>
<accession>A0ABS1FI29</accession>
<dbReference type="Proteomes" id="UP000650005">
    <property type="component" value="Unassembled WGS sequence"/>
</dbReference>
<evidence type="ECO:0000313" key="1">
    <source>
        <dbReference type="EMBL" id="MBK1843079.1"/>
    </source>
</evidence>
<reference evidence="1" key="1">
    <citation type="submission" date="2021-01" db="EMBL/GenBank/DDBJ databases">
        <title>Characterization of Corynebacterium spp. from penguins.</title>
        <authorList>
            <person name="Svec P."/>
        </authorList>
    </citation>
    <scope>NUCLEOTIDE SEQUENCE</scope>
    <source>
        <strain evidence="1">CCM 8835</strain>
    </source>
</reference>
<gene>
    <name evidence="1" type="ORF">JIM95_00610</name>
</gene>